<proteinExistence type="predicted"/>
<gene>
    <name evidence="1" type="ORF">D1O30_15540</name>
</gene>
<keyword evidence="2" id="KW-1185">Reference proteome</keyword>
<reference evidence="1 2" key="1">
    <citation type="submission" date="2018-08" db="EMBL/GenBank/DDBJ databases">
        <title>Genome sequence of Methylocystis hirsuta CSC1, a methanotroph able to accumulate PHAs.</title>
        <authorList>
            <person name="Bordel S."/>
            <person name="Rodriguez E."/>
            <person name="Gancedo J."/>
            <person name="Munoz R."/>
        </authorList>
    </citation>
    <scope>NUCLEOTIDE SEQUENCE [LARGE SCALE GENOMIC DNA]</scope>
    <source>
        <strain evidence="1 2">CSC1</strain>
    </source>
</reference>
<evidence type="ECO:0000313" key="1">
    <source>
        <dbReference type="EMBL" id="RNJ50789.1"/>
    </source>
</evidence>
<sequence length="68" mass="7470">MSTVSEEGARRWRETGRQGFLSFGVGPPIWCGDIRGFVHKEKSRLRRDIGAPDFDALGMAFAAVGTLT</sequence>
<dbReference type="AlphaFoldDB" id="A0A3M9XR87"/>
<name>A0A3M9XR87_9HYPH</name>
<evidence type="ECO:0000313" key="2">
    <source>
        <dbReference type="Proteomes" id="UP000268623"/>
    </source>
</evidence>
<organism evidence="1 2">
    <name type="scientific">Methylocystis hirsuta</name>
    <dbReference type="NCBI Taxonomy" id="369798"/>
    <lineage>
        <taxon>Bacteria</taxon>
        <taxon>Pseudomonadati</taxon>
        <taxon>Pseudomonadota</taxon>
        <taxon>Alphaproteobacteria</taxon>
        <taxon>Hyphomicrobiales</taxon>
        <taxon>Methylocystaceae</taxon>
        <taxon>Methylocystis</taxon>
    </lineage>
</organism>
<comment type="caution">
    <text evidence="1">The sequence shown here is derived from an EMBL/GenBank/DDBJ whole genome shotgun (WGS) entry which is preliminary data.</text>
</comment>
<accession>A0A3M9XR87</accession>
<dbReference type="EMBL" id="QWDD01000001">
    <property type="protein sequence ID" value="RNJ50789.1"/>
    <property type="molecule type" value="Genomic_DNA"/>
</dbReference>
<dbReference type="Proteomes" id="UP000268623">
    <property type="component" value="Unassembled WGS sequence"/>
</dbReference>
<protein>
    <submittedName>
        <fullName evidence="1">Uncharacterized protein</fullName>
    </submittedName>
</protein>